<comment type="caution">
    <text evidence="8">The sequence shown here is derived from an EMBL/GenBank/DDBJ whole genome shotgun (WGS) entry which is preliminary data.</text>
</comment>
<name>A0A4V1M6P9_9BACT</name>
<organism evidence="8 9">
    <name type="scientific">Oleiharenicola lentus</name>
    <dbReference type="NCBI Taxonomy" id="2508720"/>
    <lineage>
        <taxon>Bacteria</taxon>
        <taxon>Pseudomonadati</taxon>
        <taxon>Verrucomicrobiota</taxon>
        <taxon>Opitutia</taxon>
        <taxon>Opitutales</taxon>
        <taxon>Opitutaceae</taxon>
        <taxon>Oleiharenicola</taxon>
    </lineage>
</organism>
<dbReference type="Pfam" id="PF06271">
    <property type="entry name" value="RDD"/>
    <property type="match status" value="1"/>
</dbReference>
<feature type="domain" description="RDD" evidence="7">
    <location>
        <begin position="8"/>
        <end position="159"/>
    </location>
</feature>
<evidence type="ECO:0000256" key="3">
    <source>
        <dbReference type="ARBA" id="ARBA00022692"/>
    </source>
</evidence>
<feature type="transmembrane region" description="Helical" evidence="6">
    <location>
        <begin position="38"/>
        <end position="58"/>
    </location>
</feature>
<evidence type="ECO:0000259" key="7">
    <source>
        <dbReference type="Pfam" id="PF06271"/>
    </source>
</evidence>
<gene>
    <name evidence="8" type="ORF">ESB00_09885</name>
</gene>
<proteinExistence type="predicted"/>
<evidence type="ECO:0000313" key="9">
    <source>
        <dbReference type="Proteomes" id="UP000290218"/>
    </source>
</evidence>
<dbReference type="RefSeq" id="WP_129047525.1">
    <property type="nucleotide sequence ID" value="NZ_SDHX01000001.1"/>
</dbReference>
<evidence type="ECO:0000256" key="5">
    <source>
        <dbReference type="ARBA" id="ARBA00023136"/>
    </source>
</evidence>
<feature type="transmembrane region" description="Helical" evidence="6">
    <location>
        <begin position="12"/>
        <end position="32"/>
    </location>
</feature>
<keyword evidence="9" id="KW-1185">Reference proteome</keyword>
<dbReference type="PANTHER" id="PTHR36115">
    <property type="entry name" value="PROLINE-RICH ANTIGEN HOMOLOG-RELATED"/>
    <property type="match status" value="1"/>
</dbReference>
<dbReference type="GO" id="GO:0005886">
    <property type="term" value="C:plasma membrane"/>
    <property type="evidence" value="ECO:0007669"/>
    <property type="project" value="UniProtKB-SubCell"/>
</dbReference>
<keyword evidence="3 6" id="KW-0812">Transmembrane</keyword>
<dbReference type="Proteomes" id="UP000290218">
    <property type="component" value="Unassembled WGS sequence"/>
</dbReference>
<keyword evidence="5 6" id="KW-0472">Membrane</keyword>
<dbReference type="AlphaFoldDB" id="A0A4V1M6P9"/>
<evidence type="ECO:0000256" key="4">
    <source>
        <dbReference type="ARBA" id="ARBA00022989"/>
    </source>
</evidence>
<sequence length="166" mass="18869">MRDYRYQTIGARFVASVIDSLVFLPFIWTWFLVGKSELLLWLYGIAMFGVSTAYFVILHGRDGQTLGKRLMKVRVVRADDENRISYRQSMWRESPWITINAILLIIEAVSVFPGPYVHSTTLGAIYDAINALSYGWIICDAGTAIFTTKRRSLHDLIGGTVVVRET</sequence>
<feature type="transmembrane region" description="Helical" evidence="6">
    <location>
        <begin position="96"/>
        <end position="116"/>
    </location>
</feature>
<dbReference type="InterPro" id="IPR051791">
    <property type="entry name" value="Pra-immunoreactive"/>
</dbReference>
<comment type="subcellular location">
    <subcellularLocation>
        <location evidence="1">Cell membrane</location>
        <topology evidence="1">Multi-pass membrane protein</topology>
    </subcellularLocation>
</comment>
<keyword evidence="2" id="KW-1003">Cell membrane</keyword>
<evidence type="ECO:0000256" key="2">
    <source>
        <dbReference type="ARBA" id="ARBA00022475"/>
    </source>
</evidence>
<evidence type="ECO:0000313" key="8">
    <source>
        <dbReference type="EMBL" id="RXK56159.1"/>
    </source>
</evidence>
<keyword evidence="4 6" id="KW-1133">Transmembrane helix</keyword>
<accession>A0A4V1M6P9</accession>
<evidence type="ECO:0000256" key="6">
    <source>
        <dbReference type="SAM" id="Phobius"/>
    </source>
</evidence>
<evidence type="ECO:0000256" key="1">
    <source>
        <dbReference type="ARBA" id="ARBA00004651"/>
    </source>
</evidence>
<dbReference type="PANTHER" id="PTHR36115:SF4">
    <property type="entry name" value="MEMBRANE PROTEIN"/>
    <property type="match status" value="1"/>
</dbReference>
<dbReference type="OrthoDB" id="9793824at2"/>
<reference evidence="8 9" key="1">
    <citation type="submission" date="2019-01" db="EMBL/GenBank/DDBJ databases">
        <title>Lacunisphaera sp. strain TWA-58.</title>
        <authorList>
            <person name="Chen W.-M."/>
        </authorList>
    </citation>
    <scope>NUCLEOTIDE SEQUENCE [LARGE SCALE GENOMIC DNA]</scope>
    <source>
        <strain evidence="8 9">TWA-58</strain>
    </source>
</reference>
<dbReference type="EMBL" id="SDHX01000001">
    <property type="protein sequence ID" value="RXK56159.1"/>
    <property type="molecule type" value="Genomic_DNA"/>
</dbReference>
<feature type="transmembrane region" description="Helical" evidence="6">
    <location>
        <begin position="128"/>
        <end position="147"/>
    </location>
</feature>
<dbReference type="InterPro" id="IPR010432">
    <property type="entry name" value="RDD"/>
</dbReference>
<protein>
    <submittedName>
        <fullName evidence="8">RDD family protein</fullName>
    </submittedName>
</protein>